<evidence type="ECO:0000313" key="2">
    <source>
        <dbReference type="EMBL" id="KKM11019.1"/>
    </source>
</evidence>
<comment type="caution">
    <text evidence="2">The sequence shown here is derived from an EMBL/GenBank/DDBJ whole genome shotgun (WGS) entry which is preliminary data.</text>
</comment>
<organism evidence="2">
    <name type="scientific">marine sediment metagenome</name>
    <dbReference type="NCBI Taxonomy" id="412755"/>
    <lineage>
        <taxon>unclassified sequences</taxon>
        <taxon>metagenomes</taxon>
        <taxon>ecological metagenomes</taxon>
    </lineage>
</organism>
<sequence>MAIRKNLSMSTTRMEGHNQGKFIGGRTGVRSPQRDKNLLGAVRGDIGIRQDVTTGKDGNPFKIGGVTTAIRYRVQAKAGRYGFRSMGTNRYRNKYKSRGWSFQLSQSSGPNKSPHGVAQSSLDTTTEKYTTAETRYGVGGVYNRKEQWNESTRKFERQWKGWKDLKINNTWKHYKLNRAPMFKEQKVAGIDTGAARRAERRVR</sequence>
<reference evidence="2" key="1">
    <citation type="journal article" date="2015" name="Nature">
        <title>Complex archaea that bridge the gap between prokaryotes and eukaryotes.</title>
        <authorList>
            <person name="Spang A."/>
            <person name="Saw J.H."/>
            <person name="Jorgensen S.L."/>
            <person name="Zaremba-Niedzwiedzka K."/>
            <person name="Martijn J."/>
            <person name="Lind A.E."/>
            <person name="van Eijk R."/>
            <person name="Schleper C."/>
            <person name="Guy L."/>
            <person name="Ettema T.J."/>
        </authorList>
    </citation>
    <scope>NUCLEOTIDE SEQUENCE</scope>
</reference>
<dbReference type="AlphaFoldDB" id="A0A0F9HCC0"/>
<feature type="region of interest" description="Disordered" evidence="1">
    <location>
        <begin position="1"/>
        <end position="33"/>
    </location>
</feature>
<dbReference type="EMBL" id="LAZR01015499">
    <property type="protein sequence ID" value="KKM11019.1"/>
    <property type="molecule type" value="Genomic_DNA"/>
</dbReference>
<accession>A0A0F9HCC0</accession>
<gene>
    <name evidence="2" type="ORF">LCGC14_1721490</name>
</gene>
<feature type="region of interest" description="Disordered" evidence="1">
    <location>
        <begin position="102"/>
        <end position="128"/>
    </location>
</feature>
<proteinExistence type="predicted"/>
<name>A0A0F9HCC0_9ZZZZ</name>
<protein>
    <submittedName>
        <fullName evidence="2">Uncharacterized protein</fullName>
    </submittedName>
</protein>
<feature type="compositionally biased region" description="Polar residues" evidence="1">
    <location>
        <begin position="102"/>
        <end position="111"/>
    </location>
</feature>
<evidence type="ECO:0000256" key="1">
    <source>
        <dbReference type="SAM" id="MobiDB-lite"/>
    </source>
</evidence>